<reference evidence="1" key="1">
    <citation type="journal article" date="2020" name="G3 (Bethesda)">
        <title>High-Quality Assemblies for Three Invasive Social Wasps from the &lt;i&gt;Vespula&lt;/i&gt; Genus.</title>
        <authorList>
            <person name="Harrop T.W.R."/>
            <person name="Guhlin J."/>
            <person name="McLaughlin G.M."/>
            <person name="Permina E."/>
            <person name="Stockwell P."/>
            <person name="Gilligan J."/>
            <person name="Le Lec M.F."/>
            <person name="Gruber M.A.M."/>
            <person name="Quinn O."/>
            <person name="Lovegrove M."/>
            <person name="Duncan E.J."/>
            <person name="Remnant E.J."/>
            <person name="Van Eeckhoven J."/>
            <person name="Graham B."/>
            <person name="Knapp R.A."/>
            <person name="Langford K.W."/>
            <person name="Kronenberg Z."/>
            <person name="Press M.O."/>
            <person name="Eacker S.M."/>
            <person name="Wilson-Rankin E.E."/>
            <person name="Purcell J."/>
            <person name="Lester P.J."/>
            <person name="Dearden P.K."/>
        </authorList>
    </citation>
    <scope>NUCLEOTIDE SEQUENCE</scope>
    <source>
        <strain evidence="1">Marl-1</strain>
    </source>
</reference>
<organism evidence="1 2">
    <name type="scientific">Vespula vulgaris</name>
    <name type="common">Yellow jacket</name>
    <name type="synonym">Wasp</name>
    <dbReference type="NCBI Taxonomy" id="7454"/>
    <lineage>
        <taxon>Eukaryota</taxon>
        <taxon>Metazoa</taxon>
        <taxon>Ecdysozoa</taxon>
        <taxon>Arthropoda</taxon>
        <taxon>Hexapoda</taxon>
        <taxon>Insecta</taxon>
        <taxon>Pterygota</taxon>
        <taxon>Neoptera</taxon>
        <taxon>Endopterygota</taxon>
        <taxon>Hymenoptera</taxon>
        <taxon>Apocrita</taxon>
        <taxon>Aculeata</taxon>
        <taxon>Vespoidea</taxon>
        <taxon>Vespidae</taxon>
        <taxon>Vespinae</taxon>
        <taxon>Vespula</taxon>
    </lineage>
</organism>
<dbReference type="EMBL" id="JACSEA010000004">
    <property type="protein sequence ID" value="KAF7402481.1"/>
    <property type="molecule type" value="Genomic_DNA"/>
</dbReference>
<dbReference type="Proteomes" id="UP000614350">
    <property type="component" value="Unassembled WGS sequence"/>
</dbReference>
<dbReference type="AlphaFoldDB" id="A0A834KEK2"/>
<evidence type="ECO:0000313" key="2">
    <source>
        <dbReference type="Proteomes" id="UP000614350"/>
    </source>
</evidence>
<name>A0A834KEK2_VESVU</name>
<accession>A0A834KEK2</accession>
<gene>
    <name evidence="1" type="ORF">HZH66_004748</name>
</gene>
<sequence length="142" mass="16172">MSSYDRAKVAINESARDRLHEIGVHKTETKIYTVDESTLEMEDRRLEEVDSSGIKKLNQDLLDMVSLPLLEEIKFCSQSSFMNHGNSSYVKITRMHTAQETLSSAIESVVRIVIASQAEFNTLNLASDTIRRHRKSVDSRLQ</sequence>
<evidence type="ECO:0000313" key="1">
    <source>
        <dbReference type="EMBL" id="KAF7402481.1"/>
    </source>
</evidence>
<protein>
    <submittedName>
        <fullName evidence="1">Uncharacterized protein</fullName>
    </submittedName>
</protein>
<proteinExistence type="predicted"/>
<comment type="caution">
    <text evidence="1">The sequence shown here is derived from an EMBL/GenBank/DDBJ whole genome shotgun (WGS) entry which is preliminary data.</text>
</comment>
<keyword evidence="2" id="KW-1185">Reference proteome</keyword>